<dbReference type="AlphaFoldDB" id="A0A084WAW4"/>
<evidence type="ECO:0000256" key="1">
    <source>
        <dbReference type="SAM" id="MobiDB-lite"/>
    </source>
</evidence>
<gene>
    <name evidence="2" type="ORF">ZHAS_00015600</name>
</gene>
<organism evidence="2">
    <name type="scientific">Anopheles sinensis</name>
    <name type="common">Mosquito</name>
    <dbReference type="NCBI Taxonomy" id="74873"/>
    <lineage>
        <taxon>Eukaryota</taxon>
        <taxon>Metazoa</taxon>
        <taxon>Ecdysozoa</taxon>
        <taxon>Arthropoda</taxon>
        <taxon>Hexapoda</taxon>
        <taxon>Insecta</taxon>
        <taxon>Pterygota</taxon>
        <taxon>Neoptera</taxon>
        <taxon>Endopterygota</taxon>
        <taxon>Diptera</taxon>
        <taxon>Nematocera</taxon>
        <taxon>Culicoidea</taxon>
        <taxon>Culicidae</taxon>
        <taxon>Anophelinae</taxon>
        <taxon>Anopheles</taxon>
    </lineage>
</organism>
<evidence type="ECO:0000313" key="4">
    <source>
        <dbReference type="Proteomes" id="UP000030765"/>
    </source>
</evidence>
<dbReference type="Proteomes" id="UP000030765">
    <property type="component" value="Unassembled WGS sequence"/>
</dbReference>
<dbReference type="EMBL" id="KE525331">
    <property type="protein sequence ID" value="KFB47358.1"/>
    <property type="molecule type" value="Genomic_DNA"/>
</dbReference>
<reference evidence="2 4" key="1">
    <citation type="journal article" date="2014" name="BMC Genomics">
        <title>Genome sequence of Anopheles sinensis provides insight into genetics basis of mosquito competence for malaria parasites.</title>
        <authorList>
            <person name="Zhou D."/>
            <person name="Zhang D."/>
            <person name="Ding G."/>
            <person name="Shi L."/>
            <person name="Hou Q."/>
            <person name="Ye Y."/>
            <person name="Xu Y."/>
            <person name="Zhou H."/>
            <person name="Xiong C."/>
            <person name="Li S."/>
            <person name="Yu J."/>
            <person name="Hong S."/>
            <person name="Yu X."/>
            <person name="Zou P."/>
            <person name="Chen C."/>
            <person name="Chang X."/>
            <person name="Wang W."/>
            <person name="Lv Y."/>
            <person name="Sun Y."/>
            <person name="Ma L."/>
            <person name="Shen B."/>
            <person name="Zhu C."/>
        </authorList>
    </citation>
    <scope>NUCLEOTIDE SEQUENCE [LARGE SCALE GENOMIC DNA]</scope>
</reference>
<dbReference type="VEuPathDB" id="VectorBase:ASIC015600"/>
<proteinExistence type="predicted"/>
<protein>
    <submittedName>
        <fullName evidence="2 3">Uncharacterized protein</fullName>
    </submittedName>
</protein>
<dbReference type="EnsemblMetazoa" id="ASIC015600-RA">
    <property type="protein sequence ID" value="ASIC015600-PA"/>
    <property type="gene ID" value="ASIC015600"/>
</dbReference>
<reference evidence="3" key="2">
    <citation type="submission" date="2020-05" db="UniProtKB">
        <authorList>
            <consortium name="EnsemblMetazoa"/>
        </authorList>
    </citation>
    <scope>IDENTIFICATION</scope>
</reference>
<dbReference type="EMBL" id="ATLV01022272">
    <property type="status" value="NOT_ANNOTATED_CDS"/>
    <property type="molecule type" value="Genomic_DNA"/>
</dbReference>
<sequence>MIQQVLALGQPDSRCVAETSEVKSSGLSRGCLVKHQQQTEFDLESDLQPLSIDQILSTTVTGGRSCTRPRNRSPTGPEGSDVKG</sequence>
<feature type="region of interest" description="Disordered" evidence="1">
    <location>
        <begin position="60"/>
        <end position="84"/>
    </location>
</feature>
<evidence type="ECO:0000313" key="3">
    <source>
        <dbReference type="EnsemblMetazoa" id="ASIC015600-PA"/>
    </source>
</evidence>
<name>A0A084WAW4_ANOSI</name>
<accession>A0A084WAW4</accession>
<evidence type="ECO:0000313" key="2">
    <source>
        <dbReference type="EMBL" id="KFB47358.1"/>
    </source>
</evidence>
<keyword evidence="4" id="KW-1185">Reference proteome</keyword>